<accession>A0A1I0VTZ3</accession>
<feature type="transmembrane region" description="Helical" evidence="1">
    <location>
        <begin position="30"/>
        <end position="51"/>
    </location>
</feature>
<feature type="transmembrane region" description="Helical" evidence="1">
    <location>
        <begin position="104"/>
        <end position="130"/>
    </location>
</feature>
<keyword evidence="1" id="KW-0472">Membrane</keyword>
<feature type="transmembrane region" description="Helical" evidence="1">
    <location>
        <begin position="136"/>
        <end position="157"/>
    </location>
</feature>
<evidence type="ECO:0000313" key="3">
    <source>
        <dbReference type="EMBL" id="SFA79668.1"/>
    </source>
</evidence>
<evidence type="ECO:0000313" key="4">
    <source>
        <dbReference type="Proteomes" id="UP000199113"/>
    </source>
</evidence>
<dbReference type="Proteomes" id="UP000233565">
    <property type="component" value="Unassembled WGS sequence"/>
</dbReference>
<dbReference type="AlphaFoldDB" id="A0A1I0VTZ3"/>
<protein>
    <submittedName>
        <fullName evidence="2">ABC transporter permease</fullName>
    </submittedName>
    <submittedName>
        <fullName evidence="3">ABC-2 type transport system permease protein</fullName>
    </submittedName>
</protein>
<name>A0A1I0VTZ3_9ACTN</name>
<dbReference type="STRING" id="748909.SAMN05192575_101451"/>
<dbReference type="OrthoDB" id="5146799at2"/>
<organism evidence="3 4">
    <name type="scientific">Nocardioides alpinus</name>
    <dbReference type="NCBI Taxonomy" id="748909"/>
    <lineage>
        <taxon>Bacteria</taxon>
        <taxon>Bacillati</taxon>
        <taxon>Actinomycetota</taxon>
        <taxon>Actinomycetes</taxon>
        <taxon>Propionibacteriales</taxon>
        <taxon>Nocardioidaceae</taxon>
        <taxon>Nocardioides</taxon>
    </lineage>
</organism>
<evidence type="ECO:0000313" key="2">
    <source>
        <dbReference type="EMBL" id="PKH37469.1"/>
    </source>
</evidence>
<sequence>MISPGEPVRTVFNPTIAKLALQALLGRRRFYLLLAFPVLLIGLVTLITVLADGDAAFEILPGLGYPLVLPLVAILAASSVLGPEVDDGSIVYLLSKPVSRYGVAISKWVVALGATLTAGALPILVAALITGDSTRALGLFVGAVVAGTTYSALFLAISAVTRHAVIASLMFVLIWESLLGNLFTGIAWLSIGQWGLRIGHEISSELPDPANLGYAIIASLLVTVVGVWFAGDRLRSFTLRGDE</sequence>
<reference evidence="2 5" key="2">
    <citation type="submission" date="2017-12" db="EMBL/GenBank/DDBJ databases">
        <title>Pharmacopeia of the Arctic Ocean.</title>
        <authorList>
            <person name="Collins E."/>
            <person name="Ducluzeau A.-L."/>
        </authorList>
    </citation>
    <scope>NUCLEOTIDE SEQUENCE [LARGE SCALE GENOMIC DNA]</scope>
    <source>
        <strain evidence="2 5">DSM 23325</strain>
    </source>
</reference>
<gene>
    <name evidence="2" type="ORF">CXG46_18655</name>
    <name evidence="3" type="ORF">SAMN05192575_101451</name>
</gene>
<dbReference type="GO" id="GO:0140359">
    <property type="term" value="F:ABC-type transporter activity"/>
    <property type="evidence" value="ECO:0007669"/>
    <property type="project" value="InterPro"/>
</dbReference>
<feature type="transmembrane region" description="Helical" evidence="1">
    <location>
        <begin position="169"/>
        <end position="191"/>
    </location>
</feature>
<dbReference type="Pfam" id="PF12679">
    <property type="entry name" value="ABC2_membrane_2"/>
    <property type="match status" value="1"/>
</dbReference>
<evidence type="ECO:0000256" key="1">
    <source>
        <dbReference type="SAM" id="Phobius"/>
    </source>
</evidence>
<dbReference type="EMBL" id="FOKC01000001">
    <property type="protein sequence ID" value="SFA79668.1"/>
    <property type="molecule type" value="Genomic_DNA"/>
</dbReference>
<dbReference type="EMBL" id="PJBV01000035">
    <property type="protein sequence ID" value="PKH37469.1"/>
    <property type="molecule type" value="Genomic_DNA"/>
</dbReference>
<reference evidence="3" key="1">
    <citation type="submission" date="2016-10" db="EMBL/GenBank/DDBJ databases">
        <authorList>
            <person name="de Groot N.N."/>
        </authorList>
    </citation>
    <scope>NUCLEOTIDE SEQUENCE [LARGE SCALE GENOMIC DNA]</scope>
    <source>
        <strain evidence="3">CGMCC 1.10697</strain>
    </source>
</reference>
<proteinExistence type="predicted"/>
<keyword evidence="1" id="KW-1133">Transmembrane helix</keyword>
<keyword evidence="5" id="KW-1185">Reference proteome</keyword>
<keyword evidence="1" id="KW-0812">Transmembrane</keyword>
<evidence type="ECO:0000313" key="5">
    <source>
        <dbReference type="Proteomes" id="UP000233565"/>
    </source>
</evidence>
<feature type="transmembrane region" description="Helical" evidence="1">
    <location>
        <begin position="211"/>
        <end position="230"/>
    </location>
</feature>
<dbReference type="GO" id="GO:0005886">
    <property type="term" value="C:plasma membrane"/>
    <property type="evidence" value="ECO:0007669"/>
    <property type="project" value="UniProtKB-SubCell"/>
</dbReference>
<dbReference type="Proteomes" id="UP000199113">
    <property type="component" value="Unassembled WGS sequence"/>
</dbReference>
<feature type="transmembrane region" description="Helical" evidence="1">
    <location>
        <begin position="63"/>
        <end position="83"/>
    </location>
</feature>